<sequence>MKKPTLLNSLYRLVRYGYRLVRGAIGQGLSKLLLRANMVEYGANFRSNGVSIVDIRHPASMRMGDNVSLNNGLNYNRIGRQQRCMFVANYGGIITIGNHVGMSGTALICHCGISIGNHVLIGGNTAIYDTDFHPITAEGRRRGSHAEQAAKKPVRIEDDVFIGAHSTILKGVTIGRGAVIGAGSVVSRNVPPYEIWAGNPAKFIKAVDQ</sequence>
<dbReference type="RefSeq" id="WP_152122126.1">
    <property type="nucleotide sequence ID" value="NZ_WELI01000001.1"/>
</dbReference>
<comment type="caution">
    <text evidence="5">The sequence shown here is derived from an EMBL/GenBank/DDBJ whole genome shotgun (WGS) entry which is preliminary data.</text>
</comment>
<organism evidence="5 6">
    <name type="scientific">Rudanella paleaurantiibacter</name>
    <dbReference type="NCBI Taxonomy" id="2614655"/>
    <lineage>
        <taxon>Bacteria</taxon>
        <taxon>Pseudomonadati</taxon>
        <taxon>Bacteroidota</taxon>
        <taxon>Cytophagia</taxon>
        <taxon>Cytophagales</taxon>
        <taxon>Cytophagaceae</taxon>
        <taxon>Rudanella</taxon>
    </lineage>
</organism>
<dbReference type="PANTHER" id="PTHR23416">
    <property type="entry name" value="SIALIC ACID SYNTHASE-RELATED"/>
    <property type="match status" value="1"/>
</dbReference>
<proteinExistence type="inferred from homology"/>
<evidence type="ECO:0000256" key="2">
    <source>
        <dbReference type="ARBA" id="ARBA00022679"/>
    </source>
</evidence>
<name>A0A7J5U4F5_9BACT</name>
<dbReference type="EMBL" id="WELI01000001">
    <property type="protein sequence ID" value="KAB7732645.1"/>
    <property type="molecule type" value="Genomic_DNA"/>
</dbReference>
<dbReference type="InterPro" id="IPR001451">
    <property type="entry name" value="Hexapep"/>
</dbReference>
<reference evidence="5 6" key="1">
    <citation type="submission" date="2019-10" db="EMBL/GenBank/DDBJ databases">
        <title>Rudanella paleaurantiibacter sp. nov., isolated from sludge.</title>
        <authorList>
            <person name="Xu S.Q."/>
        </authorList>
    </citation>
    <scope>NUCLEOTIDE SEQUENCE [LARGE SCALE GENOMIC DNA]</scope>
    <source>
        <strain evidence="5 6">HX-22-17</strain>
    </source>
</reference>
<dbReference type="InterPro" id="IPR051159">
    <property type="entry name" value="Hexapeptide_acetyltransf"/>
</dbReference>
<dbReference type="Gene3D" id="2.160.10.10">
    <property type="entry name" value="Hexapeptide repeat proteins"/>
    <property type="match status" value="1"/>
</dbReference>
<keyword evidence="4 5" id="KW-0012">Acyltransferase</keyword>
<dbReference type="PANTHER" id="PTHR23416:SF23">
    <property type="entry name" value="ACETYLTRANSFERASE C18B11.09C-RELATED"/>
    <property type="match status" value="1"/>
</dbReference>
<dbReference type="InterPro" id="IPR018357">
    <property type="entry name" value="Hexapep_transf_CS"/>
</dbReference>
<protein>
    <submittedName>
        <fullName evidence="5">Acyltransferase</fullName>
    </submittedName>
</protein>
<gene>
    <name evidence="5" type="ORF">F5984_01435</name>
</gene>
<dbReference type="InterPro" id="IPR011004">
    <property type="entry name" value="Trimer_LpxA-like_sf"/>
</dbReference>
<dbReference type="SUPFAM" id="SSF51161">
    <property type="entry name" value="Trimeric LpxA-like enzymes"/>
    <property type="match status" value="1"/>
</dbReference>
<evidence type="ECO:0000256" key="4">
    <source>
        <dbReference type="ARBA" id="ARBA00023315"/>
    </source>
</evidence>
<keyword evidence="3" id="KW-0677">Repeat</keyword>
<comment type="similarity">
    <text evidence="1">Belongs to the transferase hexapeptide repeat family.</text>
</comment>
<evidence type="ECO:0000313" key="5">
    <source>
        <dbReference type="EMBL" id="KAB7732645.1"/>
    </source>
</evidence>
<evidence type="ECO:0000256" key="3">
    <source>
        <dbReference type="ARBA" id="ARBA00022737"/>
    </source>
</evidence>
<evidence type="ECO:0000256" key="1">
    <source>
        <dbReference type="ARBA" id="ARBA00007274"/>
    </source>
</evidence>
<dbReference type="CDD" id="cd04647">
    <property type="entry name" value="LbH_MAT_like"/>
    <property type="match status" value="1"/>
</dbReference>
<evidence type="ECO:0000313" key="6">
    <source>
        <dbReference type="Proteomes" id="UP000488299"/>
    </source>
</evidence>
<keyword evidence="6" id="KW-1185">Reference proteome</keyword>
<dbReference type="GO" id="GO:0008374">
    <property type="term" value="F:O-acyltransferase activity"/>
    <property type="evidence" value="ECO:0007669"/>
    <property type="project" value="TreeGrafter"/>
</dbReference>
<dbReference type="Proteomes" id="UP000488299">
    <property type="component" value="Unassembled WGS sequence"/>
</dbReference>
<dbReference type="Pfam" id="PF14602">
    <property type="entry name" value="Hexapep_2"/>
    <property type="match status" value="1"/>
</dbReference>
<accession>A0A7J5U4F5</accession>
<dbReference type="PROSITE" id="PS00101">
    <property type="entry name" value="HEXAPEP_TRANSFERASES"/>
    <property type="match status" value="1"/>
</dbReference>
<keyword evidence="2 5" id="KW-0808">Transferase</keyword>
<dbReference type="AlphaFoldDB" id="A0A7J5U4F5"/>